<dbReference type="SUPFAM" id="SSF46785">
    <property type="entry name" value="Winged helix' DNA-binding domain"/>
    <property type="match status" value="1"/>
</dbReference>
<dbReference type="PRINTS" id="PR00778">
    <property type="entry name" value="HTHARSR"/>
</dbReference>
<keyword evidence="1" id="KW-0805">Transcription regulation</keyword>
<comment type="caution">
    <text evidence="6">The sequence shown here is derived from an EMBL/GenBank/DDBJ whole genome shotgun (WGS) entry which is preliminary data.</text>
</comment>
<dbReference type="PROSITE" id="PS50987">
    <property type="entry name" value="HTH_ARSR_2"/>
    <property type="match status" value="1"/>
</dbReference>
<dbReference type="AlphaFoldDB" id="A0A926VI42"/>
<dbReference type="InterPro" id="IPR036390">
    <property type="entry name" value="WH_DNA-bd_sf"/>
</dbReference>
<evidence type="ECO:0000256" key="2">
    <source>
        <dbReference type="ARBA" id="ARBA00023125"/>
    </source>
</evidence>
<feature type="region of interest" description="Disordered" evidence="4">
    <location>
        <begin position="1"/>
        <end position="21"/>
    </location>
</feature>
<keyword evidence="7" id="KW-1185">Reference proteome</keyword>
<feature type="compositionally biased region" description="Basic residues" evidence="4">
    <location>
        <begin position="1"/>
        <end position="10"/>
    </location>
</feature>
<evidence type="ECO:0000256" key="3">
    <source>
        <dbReference type="ARBA" id="ARBA00023163"/>
    </source>
</evidence>
<dbReference type="PANTHER" id="PTHR43132">
    <property type="entry name" value="ARSENICAL RESISTANCE OPERON REPRESSOR ARSR-RELATED"/>
    <property type="match status" value="1"/>
</dbReference>
<dbReference type="SMART" id="SM00418">
    <property type="entry name" value="HTH_ARSR"/>
    <property type="match status" value="1"/>
</dbReference>
<feature type="compositionally biased region" description="Low complexity" evidence="4">
    <location>
        <begin position="11"/>
        <end position="21"/>
    </location>
</feature>
<evidence type="ECO:0000259" key="5">
    <source>
        <dbReference type="PROSITE" id="PS50987"/>
    </source>
</evidence>
<evidence type="ECO:0000256" key="1">
    <source>
        <dbReference type="ARBA" id="ARBA00023015"/>
    </source>
</evidence>
<reference evidence="6" key="2">
    <citation type="submission" date="2020-08" db="EMBL/GenBank/DDBJ databases">
        <authorList>
            <person name="Chen M."/>
            <person name="Teng W."/>
            <person name="Zhao L."/>
            <person name="Hu C."/>
            <person name="Zhou Y."/>
            <person name="Han B."/>
            <person name="Song L."/>
            <person name="Shu W."/>
        </authorList>
    </citation>
    <scope>NUCLEOTIDE SEQUENCE</scope>
    <source>
        <strain evidence="6">FACHB-1375</strain>
    </source>
</reference>
<dbReference type="InterPro" id="IPR051011">
    <property type="entry name" value="Metal_resp_trans_reg"/>
</dbReference>
<evidence type="ECO:0000313" key="7">
    <source>
        <dbReference type="Proteomes" id="UP000641646"/>
    </source>
</evidence>
<keyword evidence="2" id="KW-0238">DNA-binding</keyword>
<dbReference type="RefSeq" id="WP_190469893.1">
    <property type="nucleotide sequence ID" value="NZ_JACJPW010000073.1"/>
</dbReference>
<feature type="domain" description="HTH arsR-type" evidence="5">
    <location>
        <begin position="24"/>
        <end position="129"/>
    </location>
</feature>
<proteinExistence type="predicted"/>
<accession>A0A926VI42</accession>
<sequence>MASNSLKKRSQSAPPSQQRQMSKLSPDALAYVADFFKVLSEVSRLQIVCCLKTGPKNVTQIIEETGLGQANVSKHLKLLAQGGIVTRTQVGVSVYYEISNPFLFELCDLVCGSLLAQIEKKNQHIEELKFF</sequence>
<dbReference type="GO" id="GO:0003677">
    <property type="term" value="F:DNA binding"/>
    <property type="evidence" value="ECO:0007669"/>
    <property type="project" value="UniProtKB-KW"/>
</dbReference>
<evidence type="ECO:0000256" key="4">
    <source>
        <dbReference type="SAM" id="MobiDB-lite"/>
    </source>
</evidence>
<dbReference type="EMBL" id="JACJPW010000073">
    <property type="protein sequence ID" value="MBD2184125.1"/>
    <property type="molecule type" value="Genomic_DNA"/>
</dbReference>
<dbReference type="InterPro" id="IPR001845">
    <property type="entry name" value="HTH_ArsR_DNA-bd_dom"/>
</dbReference>
<dbReference type="NCBIfam" id="NF033788">
    <property type="entry name" value="HTH_metalloreg"/>
    <property type="match status" value="1"/>
</dbReference>
<dbReference type="Pfam" id="PF01022">
    <property type="entry name" value="HTH_5"/>
    <property type="match status" value="1"/>
</dbReference>
<dbReference type="PANTHER" id="PTHR43132:SF9">
    <property type="entry name" value="ARSR FAMILY TRANSCRIPTIONAL REGULATORY PROTEIN"/>
    <property type="match status" value="1"/>
</dbReference>
<gene>
    <name evidence="6" type="ORF">H6G03_24150</name>
</gene>
<dbReference type="Gene3D" id="1.10.10.10">
    <property type="entry name" value="Winged helix-like DNA-binding domain superfamily/Winged helix DNA-binding domain"/>
    <property type="match status" value="1"/>
</dbReference>
<dbReference type="InterPro" id="IPR036388">
    <property type="entry name" value="WH-like_DNA-bd_sf"/>
</dbReference>
<dbReference type="CDD" id="cd00090">
    <property type="entry name" value="HTH_ARSR"/>
    <property type="match status" value="1"/>
</dbReference>
<name>A0A926VI42_9CYAN</name>
<protein>
    <submittedName>
        <fullName evidence="6">Helix-turn-helix transcriptional regulator</fullName>
    </submittedName>
</protein>
<reference evidence="6" key="1">
    <citation type="journal article" date="2015" name="ISME J.">
        <title>Draft Genome Sequence of Streptomyces incarnatus NRRL8089, which Produces the Nucleoside Antibiotic Sinefungin.</title>
        <authorList>
            <person name="Oshima K."/>
            <person name="Hattori M."/>
            <person name="Shimizu H."/>
            <person name="Fukuda K."/>
            <person name="Nemoto M."/>
            <person name="Inagaki K."/>
            <person name="Tamura T."/>
        </authorList>
    </citation>
    <scope>NUCLEOTIDE SEQUENCE</scope>
    <source>
        <strain evidence="6">FACHB-1375</strain>
    </source>
</reference>
<dbReference type="GO" id="GO:0003700">
    <property type="term" value="F:DNA-binding transcription factor activity"/>
    <property type="evidence" value="ECO:0007669"/>
    <property type="project" value="InterPro"/>
</dbReference>
<keyword evidence="3" id="KW-0804">Transcription</keyword>
<organism evidence="6 7">
    <name type="scientific">Aerosakkonema funiforme FACHB-1375</name>
    <dbReference type="NCBI Taxonomy" id="2949571"/>
    <lineage>
        <taxon>Bacteria</taxon>
        <taxon>Bacillati</taxon>
        <taxon>Cyanobacteriota</taxon>
        <taxon>Cyanophyceae</taxon>
        <taxon>Oscillatoriophycideae</taxon>
        <taxon>Aerosakkonematales</taxon>
        <taxon>Aerosakkonemataceae</taxon>
        <taxon>Aerosakkonema</taxon>
    </lineage>
</organism>
<dbReference type="InterPro" id="IPR011991">
    <property type="entry name" value="ArsR-like_HTH"/>
</dbReference>
<evidence type="ECO:0000313" key="6">
    <source>
        <dbReference type="EMBL" id="MBD2184125.1"/>
    </source>
</evidence>
<dbReference type="Proteomes" id="UP000641646">
    <property type="component" value="Unassembled WGS sequence"/>
</dbReference>